<feature type="chain" id="PRO_5031295977" description="Flagellar L-ring protein" evidence="9">
    <location>
        <begin position="26"/>
        <end position="250"/>
    </location>
</feature>
<comment type="subcellular location">
    <subcellularLocation>
        <location evidence="7">Cell outer membrane</location>
        <topology evidence="7">Lipid-anchor</topology>
    </subcellularLocation>
    <subcellularLocation>
        <location evidence="7">Bacterial flagellum basal body</location>
    </subcellularLocation>
</comment>
<accession>A0A7X3S671</accession>
<evidence type="ECO:0000256" key="2">
    <source>
        <dbReference type="ARBA" id="ARBA00006929"/>
    </source>
</evidence>
<dbReference type="NCBIfam" id="NF001305">
    <property type="entry name" value="PRK00249.1-5"/>
    <property type="match status" value="1"/>
</dbReference>
<comment type="function">
    <text evidence="1 7">Assembles around the rod to form the L-ring and probably protects the motor/basal body from shearing forces during rotation.</text>
</comment>
<dbReference type="PRINTS" id="PR01008">
    <property type="entry name" value="FLGLRINGFLGH"/>
</dbReference>
<evidence type="ECO:0000313" key="11">
    <source>
        <dbReference type="Proteomes" id="UP000433101"/>
    </source>
</evidence>
<keyword evidence="10" id="KW-0282">Flagellum</keyword>
<dbReference type="RefSeq" id="WP_160773953.1">
    <property type="nucleotide sequence ID" value="NZ_WUMV01000001.1"/>
</dbReference>
<dbReference type="PANTHER" id="PTHR34933:SF1">
    <property type="entry name" value="FLAGELLAR L-RING PROTEIN"/>
    <property type="match status" value="1"/>
</dbReference>
<evidence type="ECO:0000256" key="1">
    <source>
        <dbReference type="ARBA" id="ARBA00002591"/>
    </source>
</evidence>
<keyword evidence="11" id="KW-1185">Reference proteome</keyword>
<keyword evidence="7" id="KW-0449">Lipoprotein</keyword>
<dbReference type="GO" id="GO:0009279">
    <property type="term" value="C:cell outer membrane"/>
    <property type="evidence" value="ECO:0007669"/>
    <property type="project" value="UniProtKB-SubCell"/>
</dbReference>
<keyword evidence="10" id="KW-0969">Cilium</keyword>
<dbReference type="Pfam" id="PF02107">
    <property type="entry name" value="FlgH"/>
    <property type="match status" value="1"/>
</dbReference>
<comment type="subunit">
    <text evidence="7">The basal body constitutes a major portion of the flagellar organelle and consists of four rings (L,P,S, and M) mounted on a central rod.</text>
</comment>
<feature type="compositionally biased region" description="Polar residues" evidence="8">
    <location>
        <begin position="138"/>
        <end position="147"/>
    </location>
</feature>
<dbReference type="HAMAP" id="MF_00415">
    <property type="entry name" value="FlgH"/>
    <property type="match status" value="1"/>
</dbReference>
<gene>
    <name evidence="7 10" type="primary">flgH</name>
    <name evidence="10" type="ORF">GR183_02275</name>
</gene>
<dbReference type="GO" id="GO:0009427">
    <property type="term" value="C:bacterial-type flagellum basal body, distal rod, L ring"/>
    <property type="evidence" value="ECO:0007669"/>
    <property type="project" value="InterPro"/>
</dbReference>
<evidence type="ECO:0000256" key="6">
    <source>
        <dbReference type="ARBA" id="ARBA00023237"/>
    </source>
</evidence>
<sequence>MSRTFSILRTFAVIALGLTAAGCGAADRIANVGKQPVLTAIQDPTTMPGYRPVRMPLPTPVPVHYNNNSLWRSGARAFFEDQRASNVGDILTVLVTISDRAEFDNETEREREGSDTNGVSGALGNAIDTIFLPAGSSASDLATTEGTSRFRGSGSVDREERLRTTVAAVVTQVLPNGNMVIEGRQEVRVNYEVRELIVAGVVRPEDISSNNTIESDKIAEARIGYGGRGQITDFQQPAYGQQVLDIVLPF</sequence>
<keyword evidence="10" id="KW-0966">Cell projection</keyword>
<evidence type="ECO:0000313" key="10">
    <source>
        <dbReference type="EMBL" id="MXN63718.1"/>
    </source>
</evidence>
<keyword evidence="6 7" id="KW-0998">Cell outer membrane</keyword>
<evidence type="ECO:0000256" key="5">
    <source>
        <dbReference type="ARBA" id="ARBA00023143"/>
    </source>
</evidence>
<evidence type="ECO:0000256" key="4">
    <source>
        <dbReference type="ARBA" id="ARBA00023136"/>
    </source>
</evidence>
<dbReference type="PANTHER" id="PTHR34933">
    <property type="entry name" value="FLAGELLAR L-RING PROTEIN"/>
    <property type="match status" value="1"/>
</dbReference>
<dbReference type="AlphaFoldDB" id="A0A7X3S671"/>
<dbReference type="PROSITE" id="PS51257">
    <property type="entry name" value="PROKAR_LIPOPROTEIN"/>
    <property type="match status" value="1"/>
</dbReference>
<dbReference type="GO" id="GO:0071973">
    <property type="term" value="P:bacterial-type flagellum-dependent cell motility"/>
    <property type="evidence" value="ECO:0007669"/>
    <property type="project" value="InterPro"/>
</dbReference>
<dbReference type="GO" id="GO:0003774">
    <property type="term" value="F:cytoskeletal motor activity"/>
    <property type="evidence" value="ECO:0007669"/>
    <property type="project" value="InterPro"/>
</dbReference>
<evidence type="ECO:0000256" key="3">
    <source>
        <dbReference type="ARBA" id="ARBA00022729"/>
    </source>
</evidence>
<reference evidence="10 11" key="1">
    <citation type="submission" date="2019-12" db="EMBL/GenBank/DDBJ databases">
        <authorList>
            <person name="Li M."/>
        </authorList>
    </citation>
    <scope>NUCLEOTIDE SEQUENCE [LARGE SCALE GENOMIC DNA]</scope>
    <source>
        <strain evidence="10 11">GBMRC 2046</strain>
    </source>
</reference>
<evidence type="ECO:0000256" key="7">
    <source>
        <dbReference type="HAMAP-Rule" id="MF_00415"/>
    </source>
</evidence>
<name>A0A7X3S671_9HYPH</name>
<keyword evidence="4 7" id="KW-0472">Membrane</keyword>
<comment type="caution">
    <text evidence="10">The sequence shown here is derived from an EMBL/GenBank/DDBJ whole genome shotgun (WGS) entry which is preliminary data.</text>
</comment>
<protein>
    <recommendedName>
        <fullName evidence="7">Flagellar L-ring protein</fullName>
    </recommendedName>
    <alternativeName>
        <fullName evidence="7">Basal body L-ring protein</fullName>
    </alternativeName>
</protein>
<feature type="signal peptide" evidence="9">
    <location>
        <begin position="1"/>
        <end position="25"/>
    </location>
</feature>
<dbReference type="InterPro" id="IPR000527">
    <property type="entry name" value="Flag_Lring"/>
</dbReference>
<feature type="region of interest" description="Disordered" evidence="8">
    <location>
        <begin position="138"/>
        <end position="157"/>
    </location>
</feature>
<evidence type="ECO:0000256" key="9">
    <source>
        <dbReference type="SAM" id="SignalP"/>
    </source>
</evidence>
<organism evidence="10 11">
    <name type="scientific">Stappia sediminis</name>
    <dbReference type="NCBI Taxonomy" id="2692190"/>
    <lineage>
        <taxon>Bacteria</taxon>
        <taxon>Pseudomonadati</taxon>
        <taxon>Pseudomonadota</taxon>
        <taxon>Alphaproteobacteria</taxon>
        <taxon>Hyphomicrobiales</taxon>
        <taxon>Stappiaceae</taxon>
        <taxon>Stappia</taxon>
    </lineage>
</organism>
<dbReference type="EMBL" id="WUMV01000001">
    <property type="protein sequence ID" value="MXN63718.1"/>
    <property type="molecule type" value="Genomic_DNA"/>
</dbReference>
<evidence type="ECO:0000256" key="8">
    <source>
        <dbReference type="SAM" id="MobiDB-lite"/>
    </source>
</evidence>
<keyword evidence="3 7" id="KW-0732">Signal</keyword>
<comment type="similarity">
    <text evidence="2 7">Belongs to the FlgH family.</text>
</comment>
<dbReference type="Proteomes" id="UP000433101">
    <property type="component" value="Unassembled WGS sequence"/>
</dbReference>
<proteinExistence type="inferred from homology"/>
<keyword evidence="5 7" id="KW-0975">Bacterial flagellum</keyword>